<dbReference type="Proteomes" id="UP000015354">
    <property type="component" value="Unassembled WGS sequence"/>
</dbReference>
<protein>
    <submittedName>
        <fullName evidence="1">Uncharacterized protein</fullName>
    </submittedName>
</protein>
<sequence>MHTAVSLSTFSLSGMSSAMWVKGRRRKSPSSAAMIRILPRSAATRLNVTTSSKNCPSSIAMTSKPHPHVLLYLAERLHGRVGLEAQLAVGGHAVDRVARVLRVLHDAAAAAQVLLLLDALHERRRLAGEHGADDQLYSSIVTRHLSLKKKNKEEEDATFVVLFFFLADFYLCDCVALRIGKREN</sequence>
<evidence type="ECO:0000313" key="1">
    <source>
        <dbReference type="EMBL" id="EPY16956.1"/>
    </source>
</evidence>
<organism evidence="1 2">
    <name type="scientific">Strigomonas culicis</name>
    <dbReference type="NCBI Taxonomy" id="28005"/>
    <lineage>
        <taxon>Eukaryota</taxon>
        <taxon>Discoba</taxon>
        <taxon>Euglenozoa</taxon>
        <taxon>Kinetoplastea</taxon>
        <taxon>Metakinetoplastina</taxon>
        <taxon>Trypanosomatida</taxon>
        <taxon>Trypanosomatidae</taxon>
        <taxon>Strigomonadinae</taxon>
        <taxon>Strigomonas</taxon>
    </lineage>
</organism>
<name>S9UQN5_9TRYP</name>
<reference evidence="1 2" key="1">
    <citation type="journal article" date="2013" name="PLoS ONE">
        <title>Predicting the Proteins of Angomonas deanei, Strigomonas culicis and Their Respective Endosymbionts Reveals New Aspects of the Trypanosomatidae Family.</title>
        <authorList>
            <person name="Motta M.C."/>
            <person name="Martins A.C."/>
            <person name="de Souza S.S."/>
            <person name="Catta-Preta C.M."/>
            <person name="Silva R."/>
            <person name="Klein C.C."/>
            <person name="de Almeida L.G."/>
            <person name="de Lima Cunha O."/>
            <person name="Ciapina L.P."/>
            <person name="Brocchi M."/>
            <person name="Colabardini A.C."/>
            <person name="de Araujo Lima B."/>
            <person name="Machado C.R."/>
            <person name="de Almeida Soares C.M."/>
            <person name="Probst C.M."/>
            <person name="de Menezes C.B."/>
            <person name="Thompson C.E."/>
            <person name="Bartholomeu D.C."/>
            <person name="Gradia D.F."/>
            <person name="Pavoni D.P."/>
            <person name="Grisard E.C."/>
            <person name="Fantinatti-Garboggini F."/>
            <person name="Marchini F.K."/>
            <person name="Rodrigues-Luiz G.F."/>
            <person name="Wagner G."/>
            <person name="Goldman G.H."/>
            <person name="Fietto J.L."/>
            <person name="Elias M.C."/>
            <person name="Goldman M.H."/>
            <person name="Sagot M.F."/>
            <person name="Pereira M."/>
            <person name="Stoco P.H."/>
            <person name="de Mendonca-Neto R.P."/>
            <person name="Teixeira S.M."/>
            <person name="Maciel T.E."/>
            <person name="de Oliveira Mendes T.A."/>
            <person name="Urmenyi T.P."/>
            <person name="de Souza W."/>
            <person name="Schenkman S."/>
            <person name="de Vasconcelos A.T."/>
        </authorList>
    </citation>
    <scope>NUCLEOTIDE SEQUENCE [LARGE SCALE GENOMIC DNA]</scope>
</reference>
<gene>
    <name evidence="1" type="ORF">STCU_10900</name>
</gene>
<dbReference type="AlphaFoldDB" id="S9UQN5"/>
<accession>S9UQN5</accession>
<proteinExistence type="predicted"/>
<evidence type="ECO:0000313" key="2">
    <source>
        <dbReference type="Proteomes" id="UP000015354"/>
    </source>
</evidence>
<dbReference type="EMBL" id="ATMH01010773">
    <property type="protein sequence ID" value="EPY16956.1"/>
    <property type="molecule type" value="Genomic_DNA"/>
</dbReference>
<keyword evidence="2" id="KW-1185">Reference proteome</keyword>
<comment type="caution">
    <text evidence="1">The sequence shown here is derived from an EMBL/GenBank/DDBJ whole genome shotgun (WGS) entry which is preliminary data.</text>
</comment>